<feature type="domain" description="FAE" evidence="3">
    <location>
        <begin position="2"/>
        <end position="260"/>
    </location>
</feature>
<evidence type="ECO:0000313" key="5">
    <source>
        <dbReference type="Proteomes" id="UP001341840"/>
    </source>
</evidence>
<comment type="catalytic activity">
    <reaction evidence="2">
        <text>a very-long-chain acyl-CoA + malonyl-CoA + H(+) = a very-long-chain 3-oxoacyl-CoA + CO2 + CoA</text>
        <dbReference type="Rhea" id="RHEA:32727"/>
        <dbReference type="ChEBI" id="CHEBI:15378"/>
        <dbReference type="ChEBI" id="CHEBI:16526"/>
        <dbReference type="ChEBI" id="CHEBI:57287"/>
        <dbReference type="ChEBI" id="CHEBI:57384"/>
        <dbReference type="ChEBI" id="CHEBI:90725"/>
        <dbReference type="ChEBI" id="CHEBI:90736"/>
        <dbReference type="EC" id="2.3.1.199"/>
    </reaction>
</comment>
<dbReference type="SUPFAM" id="SSF53901">
    <property type="entry name" value="Thiolase-like"/>
    <property type="match status" value="1"/>
</dbReference>
<accession>A0ABU6Q4H8</accession>
<reference evidence="4 5" key="1">
    <citation type="journal article" date="2023" name="Plants (Basel)">
        <title>Bridging the Gap: Combining Genomics and Transcriptomics Approaches to Understand Stylosanthes scabra, an Orphan Legume from the Brazilian Caatinga.</title>
        <authorList>
            <person name="Ferreira-Neto J.R.C."/>
            <person name="da Silva M.D."/>
            <person name="Binneck E."/>
            <person name="de Melo N.F."/>
            <person name="da Silva R.H."/>
            <person name="de Melo A.L.T.M."/>
            <person name="Pandolfi V."/>
            <person name="Bustamante F.O."/>
            <person name="Brasileiro-Vidal A.C."/>
            <person name="Benko-Iseppon A.M."/>
        </authorList>
    </citation>
    <scope>NUCLEOTIDE SEQUENCE [LARGE SCALE GENOMIC DNA]</scope>
    <source>
        <tissue evidence="4">Leaves</tissue>
    </source>
</reference>
<dbReference type="Proteomes" id="UP001341840">
    <property type="component" value="Unassembled WGS sequence"/>
</dbReference>
<dbReference type="GO" id="GO:0009922">
    <property type="term" value="F:fatty acid elongase activity"/>
    <property type="evidence" value="ECO:0007669"/>
    <property type="project" value="UniProtKB-EC"/>
</dbReference>
<organism evidence="4 5">
    <name type="scientific">Stylosanthes scabra</name>
    <dbReference type="NCBI Taxonomy" id="79078"/>
    <lineage>
        <taxon>Eukaryota</taxon>
        <taxon>Viridiplantae</taxon>
        <taxon>Streptophyta</taxon>
        <taxon>Embryophyta</taxon>
        <taxon>Tracheophyta</taxon>
        <taxon>Spermatophyta</taxon>
        <taxon>Magnoliopsida</taxon>
        <taxon>eudicotyledons</taxon>
        <taxon>Gunneridae</taxon>
        <taxon>Pentapetalae</taxon>
        <taxon>rosids</taxon>
        <taxon>fabids</taxon>
        <taxon>Fabales</taxon>
        <taxon>Fabaceae</taxon>
        <taxon>Papilionoideae</taxon>
        <taxon>50 kb inversion clade</taxon>
        <taxon>dalbergioids sensu lato</taxon>
        <taxon>Dalbergieae</taxon>
        <taxon>Pterocarpus clade</taxon>
        <taxon>Stylosanthes</taxon>
    </lineage>
</organism>
<protein>
    <submittedName>
        <fullName evidence="4">3-ketoacyl-CoA synthase 2</fullName>
        <ecNumber evidence="4">2.3.1.199</ecNumber>
    </submittedName>
</protein>
<dbReference type="InterPro" id="IPR013601">
    <property type="entry name" value="FAE1_typ3_polyketide_synth"/>
</dbReference>
<comment type="caution">
    <text evidence="4">The sequence shown here is derived from an EMBL/GenBank/DDBJ whole genome shotgun (WGS) entry which is preliminary data.</text>
</comment>
<dbReference type="EC" id="2.3.1.199" evidence="4"/>
<dbReference type="Gene3D" id="3.40.47.10">
    <property type="match status" value="1"/>
</dbReference>
<gene>
    <name evidence="4" type="primary">KCS2_1</name>
    <name evidence="4" type="ORF">PIB30_007057</name>
</gene>
<proteinExistence type="predicted"/>
<sequence>MCTKERIFKISKSTGTFRDESINFATKILEKSGISEKSYAPEPLFLKTPPNASLAGAREERESVVIGTIDDIFLKTKVKTEEIGIVVTNCSVFNCMPSLSGMIVNHYKLRNNVVSYNLTGTGCSAGLISIDLAKQLLQVRPNSYALVFSTENITGASYFGNNRSMFVSNCIFRMGAAAILLSNRSSDSHLFKYYLKHIVRTHKGSQDDCYNSVLQKEDEEGFTGVSLSKNIMSSAGKALNTNISTLGKCVLPWTEQINFLQV</sequence>
<evidence type="ECO:0000313" key="4">
    <source>
        <dbReference type="EMBL" id="MED6106734.1"/>
    </source>
</evidence>
<keyword evidence="5" id="KW-1185">Reference proteome</keyword>
<dbReference type="InterPro" id="IPR012392">
    <property type="entry name" value="3-ktacl-CoA_syn"/>
</dbReference>
<dbReference type="Pfam" id="PF08392">
    <property type="entry name" value="FAE1_CUT1_RppA"/>
    <property type="match status" value="1"/>
</dbReference>
<evidence type="ECO:0000256" key="2">
    <source>
        <dbReference type="ARBA" id="ARBA00047375"/>
    </source>
</evidence>
<dbReference type="PANTHER" id="PTHR31561">
    <property type="entry name" value="3-KETOACYL-COA SYNTHASE"/>
    <property type="match status" value="1"/>
</dbReference>
<dbReference type="EMBL" id="JASCZI010000015">
    <property type="protein sequence ID" value="MED6106734.1"/>
    <property type="molecule type" value="Genomic_DNA"/>
</dbReference>
<name>A0ABU6Q4H8_9FABA</name>
<dbReference type="InterPro" id="IPR016039">
    <property type="entry name" value="Thiolase-like"/>
</dbReference>
<keyword evidence="4" id="KW-0808">Transferase</keyword>
<evidence type="ECO:0000256" key="1">
    <source>
        <dbReference type="ARBA" id="ARBA00023315"/>
    </source>
</evidence>
<keyword evidence="1 4" id="KW-0012">Acyltransferase</keyword>
<evidence type="ECO:0000259" key="3">
    <source>
        <dbReference type="Pfam" id="PF08392"/>
    </source>
</evidence>